<sequence length="2258" mass="255335">MPRQGGDRVFGQAMKKKSGGGGGSTYQRQMGMGKGHSRMARTEEEEDEWQQRRKEYKETKRKEGEILDAKMGYERFETPGETRTGWSFNVLPTTVPDSNGVHKAGLDVYFLQDDKKTFKATVFYRPYFFVAVEDPKLIVDVTQWLLRKYESNGIQIESAELEDLDIPNHLDGASRPYLKLSFPNTDDLMTVRKDILPIIKRKQDREGIHKSTTAVSLVGRSTSTFSNSAASAANATAAKASNANMLENLVDIREYDVPYVVRCCIDLDIRAGQYYDVSILPDKNANIKFLEEKTASTKATPRVLAFDIECTKAPLKFPDAEHDEIFMISYMVDGQGYLIISRDVVSQDIDDFEYTPKPSFPGPFKIFNERNEADLIRRFFDHVQTLKPQIMVTFNGDFFDWPFVEKRADKIGLNMATEIGVSKQGEEYRGRCCIHLDAFSWVRRDSYLPQGAQGLKAVTKYKLGYDPVEVDPEDMVRFASEKPTHMASYSVSDAVATYYLYDQYVHLFIFSLCTLIPMGPEDVLRKGSGTLCEALLQVEAFKKNIVCPNKDIEPLTKFHNGHLLEAETYIGGHVECLETGVYRSDIPCKFNLTPSALQGLIDNVDRDLTFFIEVEKGIERSSVTNYDEVRSAIVEKLELLRDNPEREEEPYIYHLDVGAMYPNIILTNRLQPHAMSNEATCACGYQGDKGCKREMDWIWRGDYAPASKSEYERTRMQLTQHNERVDDKPFLDYDPKEQAVIVQKRVKQYCHKVYKKTKETKEEERSATVCMRENPFYVDTVRRFRDRRYDFKRMTKQWKGKAKKAAKEGNAINVKHAQDMALVYDSLQVAHKCILNSFYGYVMRKGARWRSMEMAGIVTLTGARLITQARELVEQIGRPLELDTDGIWCILPKSFPDVFHFTTKDGGKEEIEYPCCMLNSDVHDRYTNHQYQTLDPNTGKYTTRSECSIFFEVDGPYKAMILPASTEEGKLLKKRYAVYNFDGSLAELKGFELKRRGELELIKAFQSEVFVHFLDGLSLEECYDAVANIANHWLDVLDNCGDSLETDELVGLISENKSMSRQLEDYGDQKGTSLTTAKRLGEFLGKEMVKDKGLNCKFIIAEKPFGAPVTERAIPTAIWQAEPAVMKTYLRRWLKDSTLDDFDIRSILDWDYYRTRLVKTVQKIITIPAALQGVANPVPRIAHPEWLSKIVKAQNDSHKQVSITSLFTMLDKGMKPVNQFDSTVALVERSNGDGSGSGNGNGNGNKKFKKALQSSSLVAITPESDKNLPPPTLAESPLSIDEYQRWLATRKAQWRATRKENKRQRTYSLMNDFKSASATGKKRKVGVEGFLKEAAQSLSHGEWQIVELRETDTPGEFILFVMADKSSIQRIPLTVPRSIYVDLNANNGEDSLIRKSSKSKLVKDWFLPHNQSSNKLYELTLSERRFLQQKDNLLGSTEVDGIYGMEAPLILEALTKLGNASRISRHKRGMDNKNHGYSMADVEGIAKPNFTYLGDSVASFKRIFYFHKCPASNRGIVSLFFMSTASGGNPEPVASSVDMTAHCMMWIVKPIKNKQHEVKRSHCNSLFDSLIKYVKVSEDVSEAEREWYSTLMETSCCTFDLNFVGSEEEAMRGANSALKSYIQEKNGPTFLITKTSKSFAEVKSSMSSVTSFPVVSFTDDTAALSALSWEKAAASAAIASYLNMGALDFPRRLAASRYSNIPLCNLGEREAEVMYDVFFARQLKKVRSLTWANNAPKPDLGWVGGAEGGVDQGLFNDNDIMVEVSEEGAYRSICFEIEIKGLATAAMRGLDLDENGTMGAEGGDVAAVGRAFKSLQAMVGIWWRESQMNGNAIADSILTNLHKLVCSPESLLYDPALKRVLGRLMHKAFSMLVGELQHLGAKVVFADFYKVIIATNKTDIGSALEYVDFLINTIKGYEDLVSQLDLKVSSVWSDLLFLDINNFEAVEFERVESGLDEMSEYEDNRMIVVGKETFTWSMRSNWNLVHFLAEESHQHYFRVIVGRFSRIMFEKRVGLLQRKKEGEEFDVEEKMLAAKKKYVGKQVAGTLTKYVGEILAKSFDIEWPDLPGSHLEPTTPALEFVKSVTKVFDLDSDVVNETSILRKSALTQMGMHEYSEESKWTDPCNSFILPNVFCEHCDSCMNLNLCVEIEDGGEEEADGGAKGWTCGECGSKFEADFIEWRLVEMMQTKSTQFLVQDMRCPKTNAVARGLMSKTSDSSIPYVGDFDRDSFIKELGVLKRISNSYGLDWLGETVNNLSV</sequence>
<dbReference type="GO" id="GO:0000278">
    <property type="term" value="P:mitotic cell cycle"/>
    <property type="evidence" value="ECO:0007669"/>
    <property type="project" value="TreeGrafter"/>
</dbReference>
<dbReference type="InterPro" id="IPR006133">
    <property type="entry name" value="DNA-dir_DNA_pol_B_exonuc"/>
</dbReference>
<dbReference type="GO" id="GO:0006297">
    <property type="term" value="P:nucleotide-excision repair, DNA gap filling"/>
    <property type="evidence" value="ECO:0007669"/>
    <property type="project" value="TreeGrafter"/>
</dbReference>
<dbReference type="InterPro" id="IPR012337">
    <property type="entry name" value="RNaseH-like_sf"/>
</dbReference>
<evidence type="ECO:0000256" key="15">
    <source>
        <dbReference type="ARBA" id="ARBA00023242"/>
    </source>
</evidence>
<dbReference type="Gene3D" id="1.10.287.690">
    <property type="entry name" value="Helix hairpin bin"/>
    <property type="match status" value="1"/>
</dbReference>
<keyword evidence="6 16" id="KW-0548">Nucleotidyltransferase</keyword>
<keyword evidence="9 16" id="KW-0863">Zinc-finger</keyword>
<dbReference type="CDD" id="cd05779">
    <property type="entry name" value="DNA_polB_epsilon_exo"/>
    <property type="match status" value="1"/>
</dbReference>
<dbReference type="InterPro" id="IPR023211">
    <property type="entry name" value="DNA_pol_palm_dom_sf"/>
</dbReference>
<comment type="function">
    <text evidence="16">DNA polymerase II participates in chromosomal DNA replication.</text>
</comment>
<dbReference type="GO" id="GO:0006287">
    <property type="term" value="P:base-excision repair, gap-filling"/>
    <property type="evidence" value="ECO:0007669"/>
    <property type="project" value="TreeGrafter"/>
</dbReference>
<dbReference type="SMART" id="SM01159">
    <property type="entry name" value="DUF1744"/>
    <property type="match status" value="1"/>
</dbReference>
<name>A0A9W7LDL2_9STRA</name>
<dbReference type="PANTHER" id="PTHR10670">
    <property type="entry name" value="DNA POLYMERASE EPSILON CATALYTIC SUBUNIT A"/>
    <property type="match status" value="1"/>
</dbReference>
<evidence type="ECO:0000256" key="3">
    <source>
        <dbReference type="ARBA" id="ARBA00005755"/>
    </source>
</evidence>
<keyword evidence="10 16" id="KW-0862">Zinc</keyword>
<evidence type="ECO:0000256" key="2">
    <source>
        <dbReference type="ARBA" id="ARBA00004123"/>
    </source>
</evidence>
<accession>A0A9W7LDL2</accession>
<evidence type="ECO:0000313" key="20">
    <source>
        <dbReference type="Proteomes" id="UP001165065"/>
    </source>
</evidence>
<keyword evidence="4 16" id="KW-0004">4Fe-4S</keyword>
<dbReference type="GO" id="GO:0006272">
    <property type="term" value="P:leading strand elongation"/>
    <property type="evidence" value="ECO:0007669"/>
    <property type="project" value="TreeGrafter"/>
</dbReference>
<dbReference type="OrthoDB" id="10060449at2759"/>
<gene>
    <name evidence="19" type="ORF">TrCOL_g7909</name>
</gene>
<dbReference type="SUPFAM" id="SSF56672">
    <property type="entry name" value="DNA/RNA polymerases"/>
    <property type="match status" value="1"/>
</dbReference>
<dbReference type="GO" id="GO:0008622">
    <property type="term" value="C:epsilon DNA polymerase complex"/>
    <property type="evidence" value="ECO:0007669"/>
    <property type="project" value="InterPro"/>
</dbReference>
<dbReference type="InterPro" id="IPR006134">
    <property type="entry name" value="DNA-dir_DNA_pol_B_multi_dom"/>
</dbReference>
<dbReference type="SMART" id="SM00486">
    <property type="entry name" value="POLBc"/>
    <property type="match status" value="1"/>
</dbReference>
<evidence type="ECO:0000256" key="1">
    <source>
        <dbReference type="ARBA" id="ARBA00001966"/>
    </source>
</evidence>
<dbReference type="GO" id="GO:0003887">
    <property type="term" value="F:DNA-directed DNA polymerase activity"/>
    <property type="evidence" value="ECO:0007669"/>
    <property type="project" value="UniProtKB-KW"/>
</dbReference>
<evidence type="ECO:0000256" key="6">
    <source>
        <dbReference type="ARBA" id="ARBA00022695"/>
    </source>
</evidence>
<dbReference type="GO" id="GO:0000166">
    <property type="term" value="F:nucleotide binding"/>
    <property type="evidence" value="ECO:0007669"/>
    <property type="project" value="InterPro"/>
</dbReference>
<evidence type="ECO:0000256" key="9">
    <source>
        <dbReference type="ARBA" id="ARBA00022771"/>
    </source>
</evidence>
<dbReference type="Pfam" id="PF03104">
    <property type="entry name" value="DNA_pol_B_exo1"/>
    <property type="match status" value="1"/>
</dbReference>
<comment type="similarity">
    <text evidence="3 16">Belongs to the DNA polymerase type-B family.</text>
</comment>
<dbReference type="Pfam" id="PF00136">
    <property type="entry name" value="DNA_pol_B"/>
    <property type="match status" value="1"/>
</dbReference>
<comment type="cofactor">
    <cofactor evidence="1 16">
        <name>[4Fe-4S] cluster</name>
        <dbReference type="ChEBI" id="CHEBI:49883"/>
    </cofactor>
</comment>
<evidence type="ECO:0000259" key="18">
    <source>
        <dbReference type="SMART" id="SM01159"/>
    </source>
</evidence>
<dbReference type="Pfam" id="PF23250">
    <property type="entry name" value="zf_DPOE_2"/>
    <property type="match status" value="1"/>
</dbReference>
<dbReference type="FunFam" id="3.30.420.10:FF:000010">
    <property type="entry name" value="DNA polymerase epsilon catalytic subunit"/>
    <property type="match status" value="1"/>
</dbReference>
<comment type="catalytic activity">
    <reaction evidence="16">
        <text>DNA(n) + a 2'-deoxyribonucleoside 5'-triphosphate = DNA(n+1) + diphosphate</text>
        <dbReference type="Rhea" id="RHEA:22508"/>
        <dbReference type="Rhea" id="RHEA-COMP:17339"/>
        <dbReference type="Rhea" id="RHEA-COMP:17340"/>
        <dbReference type="ChEBI" id="CHEBI:33019"/>
        <dbReference type="ChEBI" id="CHEBI:61560"/>
        <dbReference type="ChEBI" id="CHEBI:173112"/>
        <dbReference type="EC" id="2.7.7.7"/>
    </reaction>
</comment>
<dbReference type="SUPFAM" id="SSF53098">
    <property type="entry name" value="Ribonuclease H-like"/>
    <property type="match status" value="1"/>
</dbReference>
<proteinExistence type="inferred from homology"/>
<evidence type="ECO:0000256" key="16">
    <source>
        <dbReference type="RuleBase" id="RU365029"/>
    </source>
</evidence>
<feature type="compositionally biased region" description="Gly residues" evidence="17">
    <location>
        <begin position="1233"/>
        <end position="1243"/>
    </location>
</feature>
<dbReference type="InterPro" id="IPR055191">
    <property type="entry name" value="POL2_thumb"/>
</dbReference>
<dbReference type="InterPro" id="IPR043502">
    <property type="entry name" value="DNA/RNA_pol_sf"/>
</dbReference>
<feature type="compositionally biased region" description="Basic and acidic residues" evidence="17">
    <location>
        <begin position="49"/>
        <end position="60"/>
    </location>
</feature>
<evidence type="ECO:0000256" key="17">
    <source>
        <dbReference type="SAM" id="MobiDB-lite"/>
    </source>
</evidence>
<dbReference type="GO" id="GO:0051539">
    <property type="term" value="F:4 iron, 4 sulfur cluster binding"/>
    <property type="evidence" value="ECO:0007669"/>
    <property type="project" value="UniProtKB-KW"/>
</dbReference>
<feature type="domain" description="DNA polymerase epsilon catalytic subunit A C-terminal" evidence="18">
    <location>
        <begin position="1572"/>
        <end position="1946"/>
    </location>
</feature>
<evidence type="ECO:0000256" key="8">
    <source>
        <dbReference type="ARBA" id="ARBA00022723"/>
    </source>
</evidence>
<organism evidence="19 20">
    <name type="scientific">Triparma columacea</name>
    <dbReference type="NCBI Taxonomy" id="722753"/>
    <lineage>
        <taxon>Eukaryota</taxon>
        <taxon>Sar</taxon>
        <taxon>Stramenopiles</taxon>
        <taxon>Ochrophyta</taxon>
        <taxon>Bolidophyceae</taxon>
        <taxon>Parmales</taxon>
        <taxon>Triparmaceae</taxon>
        <taxon>Triparma</taxon>
    </lineage>
</organism>
<keyword evidence="20" id="KW-1185">Reference proteome</keyword>
<keyword evidence="12 16" id="KW-0408">Iron</keyword>
<dbReference type="FunFam" id="3.90.1600.10:FF:000006">
    <property type="entry name" value="DNA polymerase epsilon catalytic subunit"/>
    <property type="match status" value="1"/>
</dbReference>
<keyword evidence="8 16" id="KW-0479">Metal-binding</keyword>
<dbReference type="Gene3D" id="1.10.132.60">
    <property type="entry name" value="DNA polymerase family B, C-terminal domain"/>
    <property type="match status" value="1"/>
</dbReference>
<dbReference type="EMBL" id="BRYA01000280">
    <property type="protein sequence ID" value="GMI46093.1"/>
    <property type="molecule type" value="Genomic_DNA"/>
</dbReference>
<evidence type="ECO:0000313" key="19">
    <source>
        <dbReference type="EMBL" id="GMI46093.1"/>
    </source>
</evidence>
<dbReference type="GO" id="GO:0008270">
    <property type="term" value="F:zinc ion binding"/>
    <property type="evidence" value="ECO:0007669"/>
    <property type="project" value="UniProtKB-KW"/>
</dbReference>
<evidence type="ECO:0000256" key="11">
    <source>
        <dbReference type="ARBA" id="ARBA00022932"/>
    </source>
</evidence>
<dbReference type="InterPro" id="IPR029703">
    <property type="entry name" value="POL2"/>
</dbReference>
<comment type="caution">
    <text evidence="19">The sequence shown here is derived from an EMBL/GenBank/DDBJ whole genome shotgun (WGS) entry which is preliminary data.</text>
</comment>
<feature type="region of interest" description="Disordered" evidence="17">
    <location>
        <begin position="1228"/>
        <end position="1248"/>
    </location>
</feature>
<dbReference type="GO" id="GO:0003677">
    <property type="term" value="F:DNA binding"/>
    <property type="evidence" value="ECO:0007669"/>
    <property type="project" value="UniProtKB-KW"/>
</dbReference>
<evidence type="ECO:0000256" key="14">
    <source>
        <dbReference type="ARBA" id="ARBA00023125"/>
    </source>
</evidence>
<dbReference type="PANTHER" id="PTHR10670:SF0">
    <property type="entry name" value="DNA POLYMERASE EPSILON CATALYTIC SUBUNIT A"/>
    <property type="match status" value="1"/>
</dbReference>
<dbReference type="Pfam" id="PF08490">
    <property type="entry name" value="DUF1744"/>
    <property type="match status" value="2"/>
</dbReference>
<keyword evidence="11 16" id="KW-0239">DNA-directed DNA polymerase</keyword>
<dbReference type="InterPro" id="IPR042087">
    <property type="entry name" value="DNA_pol_B_thumb"/>
</dbReference>
<dbReference type="EC" id="2.7.7.7" evidence="16"/>
<dbReference type="InterPro" id="IPR036397">
    <property type="entry name" value="RNaseH_sf"/>
</dbReference>
<dbReference type="GO" id="GO:0008310">
    <property type="term" value="F:single-stranded DNA 3'-5' DNA exonuclease activity"/>
    <property type="evidence" value="ECO:0007669"/>
    <property type="project" value="TreeGrafter"/>
</dbReference>
<dbReference type="GO" id="GO:0045004">
    <property type="term" value="P:DNA replication proofreading"/>
    <property type="evidence" value="ECO:0007669"/>
    <property type="project" value="TreeGrafter"/>
</dbReference>
<evidence type="ECO:0000256" key="12">
    <source>
        <dbReference type="ARBA" id="ARBA00023004"/>
    </source>
</evidence>
<comment type="subcellular location">
    <subcellularLocation>
        <location evidence="2 16">Nucleus</location>
    </subcellularLocation>
</comment>
<dbReference type="FunFam" id="1.10.132.60:FF:000002">
    <property type="entry name" value="DNA polymerase epsilon catalytic subunit"/>
    <property type="match status" value="1"/>
</dbReference>
<dbReference type="Gene3D" id="3.30.342.10">
    <property type="entry name" value="DNA Polymerase, chain B, domain 1"/>
    <property type="match status" value="1"/>
</dbReference>
<evidence type="ECO:0000256" key="4">
    <source>
        <dbReference type="ARBA" id="ARBA00022485"/>
    </source>
</evidence>
<evidence type="ECO:0000256" key="5">
    <source>
        <dbReference type="ARBA" id="ARBA00022679"/>
    </source>
</evidence>
<dbReference type="Gene3D" id="3.90.1600.10">
    <property type="entry name" value="Palm domain of DNA polymerase"/>
    <property type="match status" value="1"/>
</dbReference>
<dbReference type="Pfam" id="PF22634">
    <property type="entry name" value="POL2_thumb"/>
    <property type="match status" value="1"/>
</dbReference>
<evidence type="ECO:0000256" key="13">
    <source>
        <dbReference type="ARBA" id="ARBA00023014"/>
    </source>
</evidence>
<dbReference type="FunFam" id="1.10.287.690:FF:000005">
    <property type="entry name" value="DNA polymerase epsilon catalytic subunit"/>
    <property type="match status" value="1"/>
</dbReference>
<dbReference type="CDD" id="cd05535">
    <property type="entry name" value="POLBc_epsilon"/>
    <property type="match status" value="1"/>
</dbReference>
<keyword evidence="5 16" id="KW-0808">Transferase</keyword>
<reference evidence="20" key="1">
    <citation type="journal article" date="2023" name="Commun. Biol.">
        <title>Genome analysis of Parmales, the sister group of diatoms, reveals the evolutionary specialization of diatoms from phago-mixotrophs to photoautotrophs.</title>
        <authorList>
            <person name="Ban H."/>
            <person name="Sato S."/>
            <person name="Yoshikawa S."/>
            <person name="Yamada K."/>
            <person name="Nakamura Y."/>
            <person name="Ichinomiya M."/>
            <person name="Sato N."/>
            <person name="Blanc-Mathieu R."/>
            <person name="Endo H."/>
            <person name="Kuwata A."/>
            <person name="Ogata H."/>
        </authorList>
    </citation>
    <scope>NUCLEOTIDE SEQUENCE [LARGE SCALE GENOMIC DNA]</scope>
</reference>
<dbReference type="Proteomes" id="UP001165065">
    <property type="component" value="Unassembled WGS sequence"/>
</dbReference>
<keyword evidence="7 16" id="KW-0235">DNA replication</keyword>
<protein>
    <recommendedName>
        <fullName evidence="16">DNA polymerase epsilon catalytic subunit</fullName>
        <ecNumber evidence="16">2.7.7.7</ecNumber>
    </recommendedName>
</protein>
<keyword evidence="13 16" id="KW-0411">Iron-sulfur</keyword>
<keyword evidence="14 16" id="KW-0238">DNA-binding</keyword>
<evidence type="ECO:0000256" key="7">
    <source>
        <dbReference type="ARBA" id="ARBA00022705"/>
    </source>
</evidence>
<dbReference type="InterPro" id="IPR013697">
    <property type="entry name" value="DNA_pol_e_suA_C"/>
</dbReference>
<dbReference type="InterPro" id="IPR006172">
    <property type="entry name" value="DNA-dir_DNA_pol_B"/>
</dbReference>
<keyword evidence="15 16" id="KW-0539">Nucleus</keyword>
<feature type="region of interest" description="Disordered" evidence="17">
    <location>
        <begin position="1"/>
        <end position="60"/>
    </location>
</feature>
<evidence type="ECO:0000256" key="10">
    <source>
        <dbReference type="ARBA" id="ARBA00022833"/>
    </source>
</evidence>
<dbReference type="Gene3D" id="3.30.420.10">
    <property type="entry name" value="Ribonuclease H-like superfamily/Ribonuclease H"/>
    <property type="match status" value="1"/>
</dbReference>